<evidence type="ECO:0000313" key="1">
    <source>
        <dbReference type="EMBL" id="CAH4034185.1"/>
    </source>
</evidence>
<name>A0A9P0TL09_PIEBR</name>
<dbReference type="EMBL" id="CALOZG010000040">
    <property type="protein sequence ID" value="CAH4034185.1"/>
    <property type="molecule type" value="Genomic_DNA"/>
</dbReference>
<protein>
    <submittedName>
        <fullName evidence="1">Uncharacterized protein</fullName>
    </submittedName>
</protein>
<dbReference type="AlphaFoldDB" id="A0A9P0TL09"/>
<accession>A0A9P0TL09</accession>
<dbReference type="Proteomes" id="UP001152562">
    <property type="component" value="Unassembled WGS sequence"/>
</dbReference>
<proteinExistence type="predicted"/>
<comment type="caution">
    <text evidence="1">The sequence shown here is derived from an EMBL/GenBank/DDBJ whole genome shotgun (WGS) entry which is preliminary data.</text>
</comment>
<sequence>MHSFGSYKYIASIRFRPFGLVQHNFQRFAGSQTVPADTPAALNRATIKKSDVNSEISSPKLIHILSERKAELEMCLLSVPVKSKHVFMFAGLL</sequence>
<organism evidence="1 2">
    <name type="scientific">Pieris brassicae</name>
    <name type="common">White butterfly</name>
    <name type="synonym">Large white butterfly</name>
    <dbReference type="NCBI Taxonomy" id="7116"/>
    <lineage>
        <taxon>Eukaryota</taxon>
        <taxon>Metazoa</taxon>
        <taxon>Ecdysozoa</taxon>
        <taxon>Arthropoda</taxon>
        <taxon>Hexapoda</taxon>
        <taxon>Insecta</taxon>
        <taxon>Pterygota</taxon>
        <taxon>Neoptera</taxon>
        <taxon>Endopterygota</taxon>
        <taxon>Lepidoptera</taxon>
        <taxon>Glossata</taxon>
        <taxon>Ditrysia</taxon>
        <taxon>Papilionoidea</taxon>
        <taxon>Pieridae</taxon>
        <taxon>Pierinae</taxon>
        <taxon>Pieris</taxon>
    </lineage>
</organism>
<evidence type="ECO:0000313" key="2">
    <source>
        <dbReference type="Proteomes" id="UP001152562"/>
    </source>
</evidence>
<gene>
    <name evidence="1" type="ORF">PIBRA_LOCUS10393</name>
</gene>
<keyword evidence="2" id="KW-1185">Reference proteome</keyword>
<reference evidence="1" key="1">
    <citation type="submission" date="2022-05" db="EMBL/GenBank/DDBJ databases">
        <authorList>
            <person name="Okamura Y."/>
        </authorList>
    </citation>
    <scope>NUCLEOTIDE SEQUENCE</scope>
</reference>